<comment type="caution">
    <text evidence="1">The sequence shown here is derived from an EMBL/GenBank/DDBJ whole genome shotgun (WGS) entry which is preliminary data.</text>
</comment>
<evidence type="ECO:0000313" key="1">
    <source>
        <dbReference type="EMBL" id="GEQ73335.1"/>
    </source>
</evidence>
<name>A0A5A7M9D0_COMTE</name>
<protein>
    <submittedName>
        <fullName evidence="1">Uncharacterized protein</fullName>
    </submittedName>
</protein>
<gene>
    <name evidence="1" type="ORF">CTTA_0340</name>
</gene>
<accession>A0A5A7M9D0</accession>
<evidence type="ECO:0000313" key="2">
    <source>
        <dbReference type="Proteomes" id="UP000323105"/>
    </source>
</evidence>
<dbReference type="AlphaFoldDB" id="A0A5A7M9D0"/>
<sequence>MVDPSNANYSLTLPLGAPNKAPYVASGPLVFTVDAAAAGKYGILGSASGCTSQTTAPAVTLTTANNVTTKDLVLAP</sequence>
<proteinExistence type="predicted"/>
<dbReference type="EMBL" id="BKBW01000001">
    <property type="protein sequence ID" value="GEQ73335.1"/>
    <property type="molecule type" value="Genomic_DNA"/>
</dbReference>
<organism evidence="1 2">
    <name type="scientific">Comamonas testosteroni</name>
    <name type="common">Pseudomonas testosteroni</name>
    <dbReference type="NCBI Taxonomy" id="285"/>
    <lineage>
        <taxon>Bacteria</taxon>
        <taxon>Pseudomonadati</taxon>
        <taxon>Pseudomonadota</taxon>
        <taxon>Betaproteobacteria</taxon>
        <taxon>Burkholderiales</taxon>
        <taxon>Comamonadaceae</taxon>
        <taxon>Comamonas</taxon>
    </lineage>
</organism>
<reference evidence="1 2" key="1">
    <citation type="journal article" date="2019" name="Microbiol. Resour. Announc.">
        <title>Draft Genome Sequence of Comamonas testosteroni TA441, a Bacterium That Has a Cryptic Phenol Degradation Gene Cluster.</title>
        <authorList>
            <person name="Arai H."/>
            <person name="Ishii M."/>
        </authorList>
    </citation>
    <scope>NUCLEOTIDE SEQUENCE [LARGE SCALE GENOMIC DNA]</scope>
    <source>
        <strain evidence="1 2">TA441</strain>
    </source>
</reference>
<dbReference type="Proteomes" id="UP000323105">
    <property type="component" value="Unassembled WGS sequence"/>
</dbReference>